<dbReference type="GO" id="GO:0016491">
    <property type="term" value="F:oxidoreductase activity"/>
    <property type="evidence" value="ECO:0007669"/>
    <property type="project" value="UniProtKB-KW"/>
</dbReference>
<evidence type="ECO:0000256" key="3">
    <source>
        <dbReference type="ARBA" id="ARBA00023002"/>
    </source>
</evidence>
<dbReference type="PRINTS" id="PR00081">
    <property type="entry name" value="GDHRDH"/>
</dbReference>
<accession>A0A9P4J7Q2</accession>
<comment type="caution">
    <text evidence="4">The sequence shown here is derived from an EMBL/GenBank/DDBJ whole genome shotgun (WGS) entry which is preliminary data.</text>
</comment>
<dbReference type="Pfam" id="PF23441">
    <property type="entry name" value="SDR"/>
    <property type="match status" value="1"/>
</dbReference>
<dbReference type="OrthoDB" id="294295at2759"/>
<dbReference type="PANTHER" id="PTHR43477:SF1">
    <property type="entry name" value="DIHYDROANTICAPSIN 7-DEHYDROGENASE"/>
    <property type="match status" value="1"/>
</dbReference>
<sequence>MSDATKYTNKLKDKRFLIVGGSAGIGYGVAEAVVELGGYAIVSSSQKSRVEAAVSELQSSYPSKKDRVSGFAYSMGDQSVLEKNVVSLLNDSTQSGSKKLDHIVWTAGDSLAVIPLSELSLDKLQQAGTVRFYGPVMLAKHAPKYLNPGPASSIVLTTGSVSQKPIPGWSAIGAYATALHGLNRGLALDLKPLRVNLVSPGAVNTPLWDGLPEEHRKQMFKASEEKSTTGRVGRVEDVVEAFLFAMKDQNCSGELIGTNSGALLV</sequence>
<organism evidence="4 5">
    <name type="scientific">Myriangium duriaei CBS 260.36</name>
    <dbReference type="NCBI Taxonomy" id="1168546"/>
    <lineage>
        <taxon>Eukaryota</taxon>
        <taxon>Fungi</taxon>
        <taxon>Dikarya</taxon>
        <taxon>Ascomycota</taxon>
        <taxon>Pezizomycotina</taxon>
        <taxon>Dothideomycetes</taxon>
        <taxon>Dothideomycetidae</taxon>
        <taxon>Myriangiales</taxon>
        <taxon>Myriangiaceae</taxon>
        <taxon>Myriangium</taxon>
    </lineage>
</organism>
<keyword evidence="3" id="KW-0560">Oxidoreductase</keyword>
<comment type="similarity">
    <text evidence="1">Belongs to the short-chain dehydrogenases/reductases (SDR) family.</text>
</comment>
<dbReference type="InterPro" id="IPR036291">
    <property type="entry name" value="NAD(P)-bd_dom_sf"/>
</dbReference>
<gene>
    <name evidence="4" type="ORF">K461DRAFT_276125</name>
</gene>
<dbReference type="Proteomes" id="UP000799439">
    <property type="component" value="Unassembled WGS sequence"/>
</dbReference>
<keyword evidence="2" id="KW-0521">NADP</keyword>
<reference evidence="4" key="1">
    <citation type="journal article" date="2020" name="Stud. Mycol.">
        <title>101 Dothideomycetes genomes: a test case for predicting lifestyles and emergence of pathogens.</title>
        <authorList>
            <person name="Haridas S."/>
            <person name="Albert R."/>
            <person name="Binder M."/>
            <person name="Bloem J."/>
            <person name="Labutti K."/>
            <person name="Salamov A."/>
            <person name="Andreopoulos B."/>
            <person name="Baker S."/>
            <person name="Barry K."/>
            <person name="Bills G."/>
            <person name="Bluhm B."/>
            <person name="Cannon C."/>
            <person name="Castanera R."/>
            <person name="Culley D."/>
            <person name="Daum C."/>
            <person name="Ezra D."/>
            <person name="Gonzalez J."/>
            <person name="Henrissat B."/>
            <person name="Kuo A."/>
            <person name="Liang C."/>
            <person name="Lipzen A."/>
            <person name="Lutzoni F."/>
            <person name="Magnuson J."/>
            <person name="Mondo S."/>
            <person name="Nolan M."/>
            <person name="Ohm R."/>
            <person name="Pangilinan J."/>
            <person name="Park H.-J."/>
            <person name="Ramirez L."/>
            <person name="Alfaro M."/>
            <person name="Sun H."/>
            <person name="Tritt A."/>
            <person name="Yoshinaga Y."/>
            <person name="Zwiers L.-H."/>
            <person name="Turgeon B."/>
            <person name="Goodwin S."/>
            <person name="Spatafora J."/>
            <person name="Crous P."/>
            <person name="Grigoriev I."/>
        </authorList>
    </citation>
    <scope>NUCLEOTIDE SEQUENCE</scope>
    <source>
        <strain evidence="4">CBS 260.36</strain>
    </source>
</reference>
<evidence type="ECO:0000313" key="5">
    <source>
        <dbReference type="Proteomes" id="UP000799439"/>
    </source>
</evidence>
<dbReference type="InterPro" id="IPR002347">
    <property type="entry name" value="SDR_fam"/>
</dbReference>
<dbReference type="Gene3D" id="3.40.50.720">
    <property type="entry name" value="NAD(P)-binding Rossmann-like Domain"/>
    <property type="match status" value="1"/>
</dbReference>
<dbReference type="EMBL" id="ML996083">
    <property type="protein sequence ID" value="KAF2154952.1"/>
    <property type="molecule type" value="Genomic_DNA"/>
</dbReference>
<keyword evidence="5" id="KW-1185">Reference proteome</keyword>
<protein>
    <submittedName>
        <fullName evidence="4">NAD(P)-binding protein</fullName>
    </submittedName>
</protein>
<evidence type="ECO:0000256" key="2">
    <source>
        <dbReference type="ARBA" id="ARBA00022857"/>
    </source>
</evidence>
<dbReference type="SUPFAM" id="SSF51735">
    <property type="entry name" value="NAD(P)-binding Rossmann-fold domains"/>
    <property type="match status" value="1"/>
</dbReference>
<dbReference type="InterPro" id="IPR057571">
    <property type="entry name" value="SDR_PhqE-like"/>
</dbReference>
<evidence type="ECO:0000313" key="4">
    <source>
        <dbReference type="EMBL" id="KAF2154952.1"/>
    </source>
</evidence>
<evidence type="ECO:0000256" key="1">
    <source>
        <dbReference type="ARBA" id="ARBA00006484"/>
    </source>
</evidence>
<dbReference type="PANTHER" id="PTHR43477">
    <property type="entry name" value="DIHYDROANTICAPSIN 7-DEHYDROGENASE"/>
    <property type="match status" value="1"/>
</dbReference>
<name>A0A9P4J7Q2_9PEZI</name>
<dbReference type="InterPro" id="IPR051122">
    <property type="entry name" value="SDR_DHRS6-like"/>
</dbReference>
<dbReference type="AlphaFoldDB" id="A0A9P4J7Q2"/>
<proteinExistence type="inferred from homology"/>